<organism evidence="2 3">
    <name type="scientific">Lactobacillus delbrueckii subsp. delbrueckii</name>
    <dbReference type="NCBI Taxonomy" id="83684"/>
    <lineage>
        <taxon>Bacteria</taxon>
        <taxon>Bacillati</taxon>
        <taxon>Bacillota</taxon>
        <taxon>Bacilli</taxon>
        <taxon>Lactobacillales</taxon>
        <taxon>Lactobacillaceae</taxon>
        <taxon>Lactobacillus</taxon>
    </lineage>
</organism>
<reference evidence="2" key="1">
    <citation type="submission" date="2022-02" db="EMBL/GenBank/DDBJ databases">
        <authorList>
            <person name="Deutsch MARIE S."/>
        </authorList>
    </citation>
    <scope>NUCLEOTIDE SEQUENCE</scope>
    <source>
        <strain evidence="2">CIRM-BIA865</strain>
    </source>
</reference>
<proteinExistence type="predicted"/>
<dbReference type="PANTHER" id="PTHR45138:SF9">
    <property type="entry name" value="DIGUANYLATE CYCLASE DGCM-RELATED"/>
    <property type="match status" value="1"/>
</dbReference>
<feature type="domain" description="GGDEF" evidence="1">
    <location>
        <begin position="1"/>
        <end position="127"/>
    </location>
</feature>
<dbReference type="InterPro" id="IPR000160">
    <property type="entry name" value="GGDEF_dom"/>
</dbReference>
<dbReference type="EMBL" id="OV915080">
    <property type="protein sequence ID" value="CAH1707032.1"/>
    <property type="molecule type" value="Genomic_DNA"/>
</dbReference>
<dbReference type="InterPro" id="IPR043128">
    <property type="entry name" value="Rev_trsase/Diguanyl_cyclase"/>
</dbReference>
<dbReference type="NCBIfam" id="TIGR00254">
    <property type="entry name" value="GGDEF"/>
    <property type="match status" value="1"/>
</dbReference>
<dbReference type="InterPro" id="IPR029787">
    <property type="entry name" value="Nucleotide_cyclase"/>
</dbReference>
<evidence type="ECO:0000313" key="2">
    <source>
        <dbReference type="EMBL" id="CAH1707032.1"/>
    </source>
</evidence>
<dbReference type="CDD" id="cd01949">
    <property type="entry name" value="GGDEF"/>
    <property type="match status" value="1"/>
</dbReference>
<dbReference type="SUPFAM" id="SSF55073">
    <property type="entry name" value="Nucleotide cyclase"/>
    <property type="match status" value="1"/>
</dbReference>
<protein>
    <recommendedName>
        <fullName evidence="1">GGDEF domain-containing protein</fullName>
    </recommendedName>
</protein>
<dbReference type="PANTHER" id="PTHR45138">
    <property type="entry name" value="REGULATORY COMPONENTS OF SENSORY TRANSDUCTION SYSTEM"/>
    <property type="match status" value="1"/>
</dbReference>
<gene>
    <name evidence="2" type="ORF">LDD865_1875</name>
</gene>
<name>A0AAU9R5Y3_9LACO</name>
<evidence type="ECO:0000259" key="1">
    <source>
        <dbReference type="PROSITE" id="PS50887"/>
    </source>
</evidence>
<accession>A0AAU9R5Y3</accession>
<dbReference type="Pfam" id="PF00990">
    <property type="entry name" value="GGDEF"/>
    <property type="match status" value="1"/>
</dbReference>
<evidence type="ECO:0000313" key="3">
    <source>
        <dbReference type="Proteomes" id="UP001295440"/>
    </source>
</evidence>
<sequence length="163" mass="18877">MMLDVDHFKKFNDNFGHRYGDEVLKKISQALLKIYGIGHCYRYGGDEFLVLRDFTDTDTVAEKDQQFRKELEHARVLDLYRDINVSAGYTYGIANNSDEIKSMIRLADHNLYQVKKNGRKDICGSPFQPNFLNMSKKKQRESLICFHAVFFVAGNGRQRSGQP</sequence>
<dbReference type="Gene3D" id="3.30.70.270">
    <property type="match status" value="1"/>
</dbReference>
<dbReference type="PROSITE" id="PS50887">
    <property type="entry name" value="GGDEF"/>
    <property type="match status" value="1"/>
</dbReference>
<dbReference type="SMART" id="SM00267">
    <property type="entry name" value="GGDEF"/>
    <property type="match status" value="1"/>
</dbReference>
<dbReference type="AlphaFoldDB" id="A0AAU9R5Y3"/>
<dbReference type="Proteomes" id="UP001295440">
    <property type="component" value="Chromosome"/>
</dbReference>
<dbReference type="InterPro" id="IPR050469">
    <property type="entry name" value="Diguanylate_Cyclase"/>
</dbReference>
<dbReference type="GO" id="GO:0052621">
    <property type="term" value="F:diguanylate cyclase activity"/>
    <property type="evidence" value="ECO:0007669"/>
    <property type="project" value="TreeGrafter"/>
</dbReference>